<feature type="region of interest" description="Disordered" evidence="1">
    <location>
        <begin position="580"/>
        <end position="608"/>
    </location>
</feature>
<dbReference type="AlphaFoldDB" id="A0AAV6H8J0"/>
<organism evidence="2 3">
    <name type="scientific">Alosa alosa</name>
    <name type="common">allis shad</name>
    <dbReference type="NCBI Taxonomy" id="278164"/>
    <lineage>
        <taxon>Eukaryota</taxon>
        <taxon>Metazoa</taxon>
        <taxon>Chordata</taxon>
        <taxon>Craniata</taxon>
        <taxon>Vertebrata</taxon>
        <taxon>Euteleostomi</taxon>
        <taxon>Actinopterygii</taxon>
        <taxon>Neopterygii</taxon>
        <taxon>Teleostei</taxon>
        <taxon>Clupei</taxon>
        <taxon>Clupeiformes</taxon>
        <taxon>Clupeoidei</taxon>
        <taxon>Clupeidae</taxon>
        <taxon>Alosa</taxon>
    </lineage>
</organism>
<feature type="region of interest" description="Disordered" evidence="1">
    <location>
        <begin position="451"/>
        <end position="473"/>
    </location>
</feature>
<protein>
    <recommendedName>
        <fullName evidence="4">Bone morphogenetic protein receptor type-2</fullName>
    </recommendedName>
</protein>
<feature type="region of interest" description="Disordered" evidence="1">
    <location>
        <begin position="325"/>
        <end position="350"/>
    </location>
</feature>
<dbReference type="Proteomes" id="UP000823561">
    <property type="component" value="Chromosome 3"/>
</dbReference>
<dbReference type="EMBL" id="JADWDJ010000003">
    <property type="protein sequence ID" value="KAG5283623.1"/>
    <property type="molecule type" value="Genomic_DNA"/>
</dbReference>
<feature type="compositionally biased region" description="Low complexity" evidence="1">
    <location>
        <begin position="516"/>
        <end position="531"/>
    </location>
</feature>
<name>A0AAV6H8J0_9TELE</name>
<evidence type="ECO:0008006" key="4">
    <source>
        <dbReference type="Google" id="ProtNLM"/>
    </source>
</evidence>
<feature type="compositionally biased region" description="Low complexity" evidence="1">
    <location>
        <begin position="402"/>
        <end position="411"/>
    </location>
</feature>
<evidence type="ECO:0000256" key="1">
    <source>
        <dbReference type="SAM" id="MobiDB-lite"/>
    </source>
</evidence>
<feature type="region of interest" description="Disordered" evidence="1">
    <location>
        <begin position="488"/>
        <end position="559"/>
    </location>
</feature>
<sequence length="637" mass="64883">MEDCWDQDAEARLTAQCAEERLAELLLIWDRNKPVSPTVNPMSTALQNERNLTNSRRVPKLGHFPDYSSSSYIEDQEGGVLKNLQTDAPSSSGPASSTTVGVAGSVSGAASGEKNRNSINYERQQAQQQQQANAQLQLQGPGQGQGQMPGRVPSPEGSTSGGSLSLSGASSATCSTTLGTTPGSSLMATISEAGLGEEVGGTTTTAAALGMGMGLGVGPTGLPACLQLTQEDLETTKLDPREVDRNLKESSDENLMEHSQKQFSAPDPLGPAGAAGNLLYPLIKLAAEVSAGSGVNAAGGSAGEFGASGGEHPPQGVPAAMFPLPKQQNLPKRPTSLPLGSKHPRDSAASAHRRCLVETGVAKMNTAPLVTVGNEPQMVTAGNSGRGMANGYAGGGGGSSGGNVPTVVGGNTNPAGPQQEVEGQGSTTTPTQLSADGDGHLLACIASSPDEHEPLLRTNNNNNNNSNNNSNVSSMAGTLARALTYTGGFGSTHTDGGASVQMRAQDRSRQPERPNSLELTTSSSEQETSASGDGGVQESKSGSGSGSGERIKRRVKTPYTLKQWRPSTWVVSKETLDAEVNNNSNHSANRSSSDGGGGGQLQQGSAGSKSTTAVFLVGSGAATATLASSDVSGVTCL</sequence>
<feature type="region of interest" description="Disordered" evidence="1">
    <location>
        <begin position="390"/>
        <end position="437"/>
    </location>
</feature>
<feature type="compositionally biased region" description="Low complexity" evidence="1">
    <location>
        <begin position="157"/>
        <end position="185"/>
    </location>
</feature>
<gene>
    <name evidence="2" type="ORF">AALO_G00044160</name>
</gene>
<evidence type="ECO:0000313" key="3">
    <source>
        <dbReference type="Proteomes" id="UP000823561"/>
    </source>
</evidence>
<feature type="compositionally biased region" description="Low complexity" evidence="1">
    <location>
        <begin position="88"/>
        <end position="112"/>
    </location>
</feature>
<feature type="region of interest" description="Disordered" evidence="1">
    <location>
        <begin position="38"/>
        <end position="185"/>
    </location>
</feature>
<reference evidence="2" key="1">
    <citation type="submission" date="2020-10" db="EMBL/GenBank/DDBJ databases">
        <title>Chromosome-scale genome assembly of the Allis shad, Alosa alosa.</title>
        <authorList>
            <person name="Margot Z."/>
            <person name="Christophe K."/>
            <person name="Cabau C."/>
            <person name="Louis A."/>
            <person name="Berthelot C."/>
            <person name="Parey E."/>
            <person name="Roest Crollius H."/>
            <person name="Montfort J."/>
            <person name="Robinson-Rechavi M."/>
            <person name="Bucao C."/>
            <person name="Bouchez O."/>
            <person name="Gislard M."/>
            <person name="Lluch J."/>
            <person name="Milhes M."/>
            <person name="Lampietro C."/>
            <person name="Lopez Roques C."/>
            <person name="Donnadieu C."/>
            <person name="Braasch I."/>
            <person name="Desvignes T."/>
            <person name="Postlethwait J."/>
            <person name="Bobe J."/>
            <person name="Guiguen Y."/>
        </authorList>
    </citation>
    <scope>NUCLEOTIDE SEQUENCE</scope>
    <source>
        <strain evidence="2">M-15738</strain>
        <tissue evidence="2">Blood</tissue>
    </source>
</reference>
<feature type="compositionally biased region" description="Polar residues" evidence="1">
    <location>
        <begin position="38"/>
        <end position="56"/>
    </location>
</feature>
<feature type="compositionally biased region" description="Low complexity" evidence="1">
    <location>
        <begin position="459"/>
        <end position="473"/>
    </location>
</feature>
<accession>A0AAV6H8J0</accession>
<comment type="caution">
    <text evidence="2">The sequence shown here is derived from an EMBL/GenBank/DDBJ whole genome shotgun (WGS) entry which is preliminary data.</text>
</comment>
<keyword evidence="3" id="KW-1185">Reference proteome</keyword>
<proteinExistence type="predicted"/>
<feature type="compositionally biased region" description="Low complexity" evidence="1">
    <location>
        <begin position="124"/>
        <end position="140"/>
    </location>
</feature>
<feature type="compositionally biased region" description="Gly residues" evidence="1">
    <location>
        <begin position="392"/>
        <end position="401"/>
    </location>
</feature>
<evidence type="ECO:0000313" key="2">
    <source>
        <dbReference type="EMBL" id="KAG5283623.1"/>
    </source>
</evidence>
<feature type="compositionally biased region" description="Low complexity" evidence="1">
    <location>
        <begin position="581"/>
        <end position="593"/>
    </location>
</feature>
<feature type="compositionally biased region" description="Polar residues" evidence="1">
    <location>
        <begin position="424"/>
        <end position="434"/>
    </location>
</feature>